<organism evidence="1 2">
    <name type="scientific">Kribbella koreensis</name>
    <dbReference type="NCBI Taxonomy" id="57909"/>
    <lineage>
        <taxon>Bacteria</taxon>
        <taxon>Bacillati</taxon>
        <taxon>Actinomycetota</taxon>
        <taxon>Actinomycetes</taxon>
        <taxon>Propionibacteriales</taxon>
        <taxon>Kribbellaceae</taxon>
        <taxon>Kribbella</taxon>
    </lineage>
</organism>
<gene>
    <name evidence="1" type="ORF">GCM10009554_33500</name>
</gene>
<dbReference type="Proteomes" id="UP001500542">
    <property type="component" value="Unassembled WGS sequence"/>
</dbReference>
<name>A0ABN1QF83_9ACTN</name>
<keyword evidence="2" id="KW-1185">Reference proteome</keyword>
<evidence type="ECO:0000313" key="1">
    <source>
        <dbReference type="EMBL" id="GAA0941675.1"/>
    </source>
</evidence>
<reference evidence="1 2" key="1">
    <citation type="journal article" date="2019" name="Int. J. Syst. Evol. Microbiol.">
        <title>The Global Catalogue of Microorganisms (GCM) 10K type strain sequencing project: providing services to taxonomists for standard genome sequencing and annotation.</title>
        <authorList>
            <consortium name="The Broad Institute Genomics Platform"/>
            <consortium name="The Broad Institute Genome Sequencing Center for Infectious Disease"/>
            <person name="Wu L."/>
            <person name="Ma J."/>
        </authorList>
    </citation>
    <scope>NUCLEOTIDE SEQUENCE [LARGE SCALE GENOMIC DNA]</scope>
    <source>
        <strain evidence="1 2">JCM 10977</strain>
    </source>
</reference>
<dbReference type="EMBL" id="BAAAHK010000007">
    <property type="protein sequence ID" value="GAA0941675.1"/>
    <property type="molecule type" value="Genomic_DNA"/>
</dbReference>
<accession>A0ABN1QF83</accession>
<evidence type="ECO:0008006" key="3">
    <source>
        <dbReference type="Google" id="ProtNLM"/>
    </source>
</evidence>
<proteinExistence type="predicted"/>
<evidence type="ECO:0000313" key="2">
    <source>
        <dbReference type="Proteomes" id="UP001500542"/>
    </source>
</evidence>
<comment type="caution">
    <text evidence="1">The sequence shown here is derived from an EMBL/GenBank/DDBJ whole genome shotgun (WGS) entry which is preliminary data.</text>
</comment>
<sequence>MTEDLAEQVAALVRSVPGVVGLHGGVFGEVATYLPGRRVSGVRITPERAEVHVTLVWGEPVRATAEIVRDLVAELTGVPVFVTVEDVVTKEIS</sequence>
<dbReference type="RefSeq" id="WP_343970130.1">
    <property type="nucleotide sequence ID" value="NZ_BAAAHK010000007.1"/>
</dbReference>
<protein>
    <recommendedName>
        <fullName evidence="3">Asp23/Gls24 family envelope stress response protein</fullName>
    </recommendedName>
</protein>